<reference evidence="1 2" key="1">
    <citation type="submission" date="2020-08" db="EMBL/GenBank/DDBJ databases">
        <title>Genome sequence of Thermomonas brevis KACC 16975T.</title>
        <authorList>
            <person name="Hyun D.-W."/>
            <person name="Bae J.-W."/>
        </authorList>
    </citation>
    <scope>NUCLEOTIDE SEQUENCE [LARGE SCALE GENOMIC DNA]</scope>
    <source>
        <strain evidence="1 2">KACC 16975</strain>
    </source>
</reference>
<gene>
    <name evidence="1" type="ORF">H9L17_03350</name>
</gene>
<evidence type="ECO:0000313" key="1">
    <source>
        <dbReference type="EMBL" id="QNN47202.1"/>
    </source>
</evidence>
<sequence>MSIVLLADYRAMLREAQSVELDAVLQSHLDAAELEASKFVGFDIAVEFDPNPVPTDIKVAIMFLGQTMSDQMPPEESNIRRARAESLLRPYRRETGIAA</sequence>
<dbReference type="AlphaFoldDB" id="A0A7G9QV27"/>
<evidence type="ECO:0000313" key="2">
    <source>
        <dbReference type="Proteomes" id="UP000515977"/>
    </source>
</evidence>
<dbReference type="RefSeq" id="WP_187570949.1">
    <property type="nucleotide sequence ID" value="NZ_CP060711.1"/>
</dbReference>
<dbReference type="Proteomes" id="UP000515977">
    <property type="component" value="Chromosome"/>
</dbReference>
<keyword evidence="2" id="KW-1185">Reference proteome</keyword>
<proteinExistence type="predicted"/>
<accession>A0A7G9QV27</accession>
<organism evidence="1 2">
    <name type="scientific">Thermomonas brevis</name>
    <dbReference type="NCBI Taxonomy" id="215691"/>
    <lineage>
        <taxon>Bacteria</taxon>
        <taxon>Pseudomonadati</taxon>
        <taxon>Pseudomonadota</taxon>
        <taxon>Gammaproteobacteria</taxon>
        <taxon>Lysobacterales</taxon>
        <taxon>Lysobacteraceae</taxon>
        <taxon>Thermomonas</taxon>
    </lineage>
</organism>
<dbReference type="KEGG" id="tbv:H9L17_03350"/>
<protein>
    <submittedName>
        <fullName evidence="1">Phage gp6-like head-tail connector protein</fullName>
    </submittedName>
</protein>
<name>A0A7G9QV27_9GAMM</name>
<dbReference type="EMBL" id="CP060711">
    <property type="protein sequence ID" value="QNN47202.1"/>
    <property type="molecule type" value="Genomic_DNA"/>
</dbReference>